<dbReference type="RefSeq" id="WP_221574519.1">
    <property type="nucleotide sequence ID" value="NZ_JAIGNK010000004.1"/>
</dbReference>
<evidence type="ECO:0000256" key="1">
    <source>
        <dbReference type="SAM" id="SignalP"/>
    </source>
</evidence>
<keyword evidence="3" id="KW-1185">Reference proteome</keyword>
<proteinExistence type="predicted"/>
<comment type="caution">
    <text evidence="2">The sequence shown here is derived from an EMBL/GenBank/DDBJ whole genome shotgun (WGS) entry which is preliminary data.</text>
</comment>
<dbReference type="EMBL" id="JAIGNK010000004">
    <property type="protein sequence ID" value="MBX7459121.1"/>
    <property type="molecule type" value="Genomic_DNA"/>
</dbReference>
<gene>
    <name evidence="2" type="ORF">K3152_12750</name>
</gene>
<name>A0ABS7IZX9_9SPHN</name>
<accession>A0ABS7IZX9</accession>
<evidence type="ECO:0000313" key="3">
    <source>
        <dbReference type="Proteomes" id="UP000783253"/>
    </source>
</evidence>
<protein>
    <submittedName>
        <fullName evidence="2">Uncharacterized protein</fullName>
    </submittedName>
</protein>
<keyword evidence="1" id="KW-0732">Signal</keyword>
<dbReference type="Proteomes" id="UP000783253">
    <property type="component" value="Unassembled WGS sequence"/>
</dbReference>
<evidence type="ECO:0000313" key="2">
    <source>
        <dbReference type="EMBL" id="MBX7459121.1"/>
    </source>
</evidence>
<sequence>MGSQILSSFMLRLAALCLAGLTAGCGVFGDDWLDNAVEAASGPKAMWYRVQFQADYGTQRVVVDQMVTCTTVLISGGFLGQSPNSAVTEAYPKTAGVDLADGSRVVVRLPDMCRRNRAFVTVNGNSKETRGWDEIGSFDVMPLVIWSERSRDPERMESYISRDYYQHPQARFRNAKGTLTLWKVGRIPKNVREILSAPPFEPFSPNPWVDPERAERVSMEERFRGYHRDGKYHGKGPRYAAYTITEIDSVEEWRAKHLEYAMRTEYLFADDRNKPEPDPDFDTEEISIWPTAYLIMGRWVGDPDFVYADCPHRYINDLMVGVPRMSDLPFNSQDGGAINSGVTISEDGPYVPDYKRPDYRLRAMQWRACAERAAQTRTLDIIEGHLDGSKSIPGVLVYRKWGFLYRSGSGTPPVLRDAGVAVSERPWGMRHRILGIPAQTNSYDGRDTVVKMKRSERWFVLGHQHYIYTGRAENSHF</sequence>
<feature type="chain" id="PRO_5047369931" evidence="1">
    <location>
        <begin position="20"/>
        <end position="477"/>
    </location>
</feature>
<feature type="signal peptide" evidence="1">
    <location>
        <begin position="1"/>
        <end position="19"/>
    </location>
</feature>
<organism evidence="2 3">
    <name type="scientific">Qipengyuania polymorpha</name>
    <dbReference type="NCBI Taxonomy" id="2867234"/>
    <lineage>
        <taxon>Bacteria</taxon>
        <taxon>Pseudomonadati</taxon>
        <taxon>Pseudomonadota</taxon>
        <taxon>Alphaproteobacteria</taxon>
        <taxon>Sphingomonadales</taxon>
        <taxon>Erythrobacteraceae</taxon>
        <taxon>Qipengyuania</taxon>
    </lineage>
</organism>
<reference evidence="2 3" key="1">
    <citation type="submission" date="2021-08" db="EMBL/GenBank/DDBJ databases">
        <title>Comparative Genomics Analysis of the Genus Qipengyuania Reveals Extensive Genetic Diversity and Metabolic Versatility, Including the Description of Fifteen Novel Species.</title>
        <authorList>
            <person name="Liu Y."/>
        </authorList>
    </citation>
    <scope>NUCLEOTIDE SEQUENCE [LARGE SCALE GENOMIC DNA]</scope>
    <source>
        <strain evidence="2 3">1NDH17</strain>
    </source>
</reference>